<dbReference type="CDD" id="cd00077">
    <property type="entry name" value="HDc"/>
    <property type="match status" value="1"/>
</dbReference>
<dbReference type="GO" id="GO:0016787">
    <property type="term" value="F:hydrolase activity"/>
    <property type="evidence" value="ECO:0007669"/>
    <property type="project" value="UniProtKB-KW"/>
</dbReference>
<dbReference type="SMART" id="SM00471">
    <property type="entry name" value="HDc"/>
    <property type="match status" value="1"/>
</dbReference>
<evidence type="ECO:0000313" key="2">
    <source>
        <dbReference type="EMBL" id="MPL77106.1"/>
    </source>
</evidence>
<reference evidence="2" key="1">
    <citation type="submission" date="2019-08" db="EMBL/GenBank/DDBJ databases">
        <authorList>
            <person name="Kucharzyk K."/>
            <person name="Murdoch R.W."/>
            <person name="Higgins S."/>
            <person name="Loffler F."/>
        </authorList>
    </citation>
    <scope>NUCLEOTIDE SEQUENCE</scope>
</reference>
<gene>
    <name evidence="2" type="ORF">SDC9_22957</name>
</gene>
<dbReference type="SUPFAM" id="SSF109604">
    <property type="entry name" value="HD-domain/PDEase-like"/>
    <property type="match status" value="1"/>
</dbReference>
<accession>A0A644UDN7</accession>
<proteinExistence type="predicted"/>
<dbReference type="PANTHER" id="PTHR43155:SF2">
    <property type="entry name" value="CYCLIC DI-GMP PHOSPHODIESTERASE PA4108"/>
    <property type="match status" value="1"/>
</dbReference>
<dbReference type="Pfam" id="PF13487">
    <property type="entry name" value="HD_5"/>
    <property type="match status" value="1"/>
</dbReference>
<keyword evidence="2" id="KW-0378">Hydrolase</keyword>
<organism evidence="2">
    <name type="scientific">bioreactor metagenome</name>
    <dbReference type="NCBI Taxonomy" id="1076179"/>
    <lineage>
        <taxon>unclassified sequences</taxon>
        <taxon>metagenomes</taxon>
        <taxon>ecological metagenomes</taxon>
    </lineage>
</organism>
<name>A0A644UDN7_9ZZZZ</name>
<dbReference type="PANTHER" id="PTHR43155">
    <property type="entry name" value="CYCLIC DI-GMP PHOSPHODIESTERASE PA4108-RELATED"/>
    <property type="match status" value="1"/>
</dbReference>
<dbReference type="AlphaFoldDB" id="A0A644UDN7"/>
<evidence type="ECO:0000259" key="1">
    <source>
        <dbReference type="PROSITE" id="PS51832"/>
    </source>
</evidence>
<comment type="caution">
    <text evidence="2">The sequence shown here is derived from an EMBL/GenBank/DDBJ whole genome shotgun (WGS) entry which is preliminary data.</text>
</comment>
<dbReference type="PROSITE" id="PS51832">
    <property type="entry name" value="HD_GYP"/>
    <property type="match status" value="1"/>
</dbReference>
<protein>
    <submittedName>
        <fullName evidence="2">Cyclic di-GMP phosphodiesterase</fullName>
        <ecNumber evidence="2">3.1.4.-</ecNumber>
    </submittedName>
</protein>
<dbReference type="EMBL" id="VSSQ01000103">
    <property type="protein sequence ID" value="MPL77106.1"/>
    <property type="molecule type" value="Genomic_DNA"/>
</dbReference>
<dbReference type="InterPro" id="IPR037522">
    <property type="entry name" value="HD_GYP_dom"/>
</dbReference>
<dbReference type="Gene3D" id="1.10.3210.10">
    <property type="entry name" value="Hypothetical protein af1432"/>
    <property type="match status" value="1"/>
</dbReference>
<dbReference type="EC" id="3.1.4.-" evidence="2"/>
<feature type="domain" description="HD-GYP" evidence="1">
    <location>
        <begin position="105"/>
        <end position="302"/>
    </location>
</feature>
<sequence>MLKISITNLQPGMVIGHHIYNSDGLLLLNAGTELNVTFIKRLEKVGIGSVYIKNSFMEDLEIPEAIREETRQKAVSLVQKSFRYLQVNARINVEQFEQAADCIVDEIVKNRPAMVHLTDIRTHDNYTFGHSVNVCVLSTITGLQLGYNQSQLRTLALGALLHDTGKALVPLEILNKPSRLTDAEMSIMRTHTEKGFDLLRKQADHIPLLASHVAFQHHEKHNGCGYPRGLTGDTIHEYAKITAIADVYDAVTADRPYRERMPAHEAYELAISLANTHFDPAILTSFLSNIAIYPIGSFIVLNTGEIALVTNTFPNLPTRPCVKVITDADGKRLADPYLLDLTEQLTLFVSSVLSEKEVIELKLV</sequence>
<dbReference type="InterPro" id="IPR003607">
    <property type="entry name" value="HD/PDEase_dom"/>
</dbReference>